<evidence type="ECO:0000256" key="6">
    <source>
        <dbReference type="SAM" id="MobiDB-lite"/>
    </source>
</evidence>
<comment type="caution">
    <text evidence="9">The sequence shown here is derived from an EMBL/GenBank/DDBJ whole genome shotgun (WGS) entry which is preliminary data.</text>
</comment>
<dbReference type="OrthoDB" id="10021397at2759"/>
<evidence type="ECO:0000256" key="2">
    <source>
        <dbReference type="ARBA" id="ARBA00007520"/>
    </source>
</evidence>
<evidence type="ECO:0000259" key="8">
    <source>
        <dbReference type="PROSITE" id="PS50850"/>
    </source>
</evidence>
<dbReference type="GO" id="GO:0005886">
    <property type="term" value="C:plasma membrane"/>
    <property type="evidence" value="ECO:0007669"/>
    <property type="project" value="TreeGrafter"/>
</dbReference>
<evidence type="ECO:0000256" key="5">
    <source>
        <dbReference type="ARBA" id="ARBA00023136"/>
    </source>
</evidence>
<feature type="transmembrane region" description="Helical" evidence="7">
    <location>
        <begin position="61"/>
        <end position="81"/>
    </location>
</feature>
<reference evidence="9" key="2">
    <citation type="journal article" date="2023" name="IMA Fungus">
        <title>Comparative genomic study of the Penicillium genus elucidates a diverse pangenome and 15 lateral gene transfer events.</title>
        <authorList>
            <person name="Petersen C."/>
            <person name="Sorensen T."/>
            <person name="Nielsen M.R."/>
            <person name="Sondergaard T.E."/>
            <person name="Sorensen J.L."/>
            <person name="Fitzpatrick D.A."/>
            <person name="Frisvad J.C."/>
            <person name="Nielsen K.L."/>
        </authorList>
    </citation>
    <scope>NUCLEOTIDE SEQUENCE</scope>
    <source>
        <strain evidence="9">IBT 21917</strain>
    </source>
</reference>
<proteinExistence type="inferred from homology"/>
<feature type="transmembrane region" description="Helical" evidence="7">
    <location>
        <begin position="248"/>
        <end position="273"/>
    </location>
</feature>
<feature type="transmembrane region" description="Helical" evidence="7">
    <location>
        <begin position="285"/>
        <end position="306"/>
    </location>
</feature>
<evidence type="ECO:0000256" key="3">
    <source>
        <dbReference type="ARBA" id="ARBA00022692"/>
    </source>
</evidence>
<name>A0A9W9HQI8_9EURO</name>
<dbReference type="Gene3D" id="1.20.1250.20">
    <property type="entry name" value="MFS general substrate transporter like domains"/>
    <property type="match status" value="2"/>
</dbReference>
<sequence length="470" mass="49841">MAIENEQTVPENGISHPGTSPHASSPKRSLLQISVIIASLCAAVFVAALDITIITTSLPAIVGYFHSSSGYTWIGSAYILANCATIPSWGKVSDIWGRKPLLLIAMGIFFVGSLICSLADTVGLFLFGRAVQGFGAAGLLTLVNICVLPIIGLVFPLLWFTLKLETPHTPIWDGLKAVDWTGGLFVIGSTTMLLLALDFGGVTHPWDSATVICLIVFSVVALGVFVVNEWKLVKYPIIPVVLFRDRSGIASFFICFCHGFIFMGEAYYLPLYFQAVLGASPIMSGVYLLPLVLSISISGALTGLYIQKTGKYVPALWLGLVLLTVGVGLLINLEPTANWGKILGFQIISGAGVGMNFEGPLLALQAIVDVENTATATASIGFVRSLSTAVSVVIGGVVFQNQMAKEGRKLISALGEELANQLADGGATTSIELINALPAAPKMAAQHAFFSSLRTMWIMVSFMTSGNSIC</sequence>
<feature type="transmembrane region" description="Helical" evidence="7">
    <location>
        <begin position="380"/>
        <end position="399"/>
    </location>
</feature>
<keyword evidence="4 7" id="KW-1133">Transmembrane helix</keyword>
<organism evidence="9 10">
    <name type="scientific">Penicillium capsulatum</name>
    <dbReference type="NCBI Taxonomy" id="69766"/>
    <lineage>
        <taxon>Eukaryota</taxon>
        <taxon>Fungi</taxon>
        <taxon>Dikarya</taxon>
        <taxon>Ascomycota</taxon>
        <taxon>Pezizomycotina</taxon>
        <taxon>Eurotiomycetes</taxon>
        <taxon>Eurotiomycetidae</taxon>
        <taxon>Eurotiales</taxon>
        <taxon>Aspergillaceae</taxon>
        <taxon>Penicillium</taxon>
    </lineage>
</organism>
<feature type="transmembrane region" description="Helical" evidence="7">
    <location>
        <begin position="180"/>
        <end position="197"/>
    </location>
</feature>
<protein>
    <submittedName>
        <fullName evidence="9">Major facilitator superfamily-domain-containing protein</fullName>
    </submittedName>
</protein>
<dbReference type="PANTHER" id="PTHR23501">
    <property type="entry name" value="MAJOR FACILITATOR SUPERFAMILY"/>
    <property type="match status" value="1"/>
</dbReference>
<dbReference type="PROSITE" id="PS50850">
    <property type="entry name" value="MFS"/>
    <property type="match status" value="1"/>
</dbReference>
<feature type="compositionally biased region" description="Polar residues" evidence="6">
    <location>
        <begin position="1"/>
        <end position="10"/>
    </location>
</feature>
<dbReference type="Proteomes" id="UP001146351">
    <property type="component" value="Unassembled WGS sequence"/>
</dbReference>
<dbReference type="Pfam" id="PF07690">
    <property type="entry name" value="MFS_1"/>
    <property type="match status" value="1"/>
</dbReference>
<comment type="similarity">
    <text evidence="2">Belongs to the major facilitator superfamily. TCR/Tet family.</text>
</comment>
<keyword evidence="5 7" id="KW-0472">Membrane</keyword>
<feature type="transmembrane region" description="Helical" evidence="7">
    <location>
        <begin position="312"/>
        <end position="331"/>
    </location>
</feature>
<feature type="transmembrane region" description="Helical" evidence="7">
    <location>
        <begin position="139"/>
        <end position="160"/>
    </location>
</feature>
<evidence type="ECO:0000256" key="7">
    <source>
        <dbReference type="SAM" id="Phobius"/>
    </source>
</evidence>
<evidence type="ECO:0000256" key="4">
    <source>
        <dbReference type="ARBA" id="ARBA00022989"/>
    </source>
</evidence>
<comment type="subcellular location">
    <subcellularLocation>
        <location evidence="1">Membrane</location>
        <topology evidence="1">Multi-pass membrane protein</topology>
    </subcellularLocation>
</comment>
<reference evidence="9" key="1">
    <citation type="submission" date="2022-11" db="EMBL/GenBank/DDBJ databases">
        <authorList>
            <person name="Petersen C."/>
        </authorList>
    </citation>
    <scope>NUCLEOTIDE SEQUENCE</scope>
    <source>
        <strain evidence="9">IBT 21917</strain>
    </source>
</reference>
<dbReference type="FunFam" id="1.20.1250.20:FF:000196">
    <property type="entry name" value="MFS toxin efflux pump (AflT)"/>
    <property type="match status" value="1"/>
</dbReference>
<dbReference type="PANTHER" id="PTHR23501:SF102">
    <property type="entry name" value="DRUG TRANSPORTER, PUTATIVE (AFU_ORTHOLOGUE AFUA_3G08530)-RELATED"/>
    <property type="match status" value="1"/>
</dbReference>
<evidence type="ECO:0000256" key="1">
    <source>
        <dbReference type="ARBA" id="ARBA00004141"/>
    </source>
</evidence>
<evidence type="ECO:0000313" key="9">
    <source>
        <dbReference type="EMBL" id="KAJ5155521.1"/>
    </source>
</evidence>
<dbReference type="InterPro" id="IPR011701">
    <property type="entry name" value="MFS"/>
</dbReference>
<feature type="region of interest" description="Disordered" evidence="6">
    <location>
        <begin position="1"/>
        <end position="25"/>
    </location>
</feature>
<feature type="transmembrane region" description="Helical" evidence="7">
    <location>
        <begin position="101"/>
        <end position="127"/>
    </location>
</feature>
<keyword evidence="3 7" id="KW-0812">Transmembrane</keyword>
<feature type="domain" description="Major facilitator superfamily (MFS) profile" evidence="8">
    <location>
        <begin position="36"/>
        <end position="444"/>
    </location>
</feature>
<dbReference type="AlphaFoldDB" id="A0A9W9HQI8"/>
<dbReference type="GO" id="GO:0022857">
    <property type="term" value="F:transmembrane transporter activity"/>
    <property type="evidence" value="ECO:0007669"/>
    <property type="project" value="InterPro"/>
</dbReference>
<dbReference type="InterPro" id="IPR036259">
    <property type="entry name" value="MFS_trans_sf"/>
</dbReference>
<keyword evidence="10" id="KW-1185">Reference proteome</keyword>
<evidence type="ECO:0000313" key="10">
    <source>
        <dbReference type="Proteomes" id="UP001146351"/>
    </source>
</evidence>
<dbReference type="EMBL" id="JAPQKO010000006">
    <property type="protein sequence ID" value="KAJ5155521.1"/>
    <property type="molecule type" value="Genomic_DNA"/>
</dbReference>
<feature type="transmembrane region" description="Helical" evidence="7">
    <location>
        <begin position="30"/>
        <end position="49"/>
    </location>
</feature>
<dbReference type="SUPFAM" id="SSF103473">
    <property type="entry name" value="MFS general substrate transporter"/>
    <property type="match status" value="1"/>
</dbReference>
<dbReference type="InterPro" id="IPR020846">
    <property type="entry name" value="MFS_dom"/>
</dbReference>
<gene>
    <name evidence="9" type="ORF">N7492_008324</name>
</gene>
<feature type="transmembrane region" description="Helical" evidence="7">
    <location>
        <begin position="209"/>
        <end position="228"/>
    </location>
</feature>
<accession>A0A9W9HQI8</accession>